<evidence type="ECO:0008006" key="2">
    <source>
        <dbReference type="Google" id="ProtNLM"/>
    </source>
</evidence>
<gene>
    <name evidence="1" type="ORF">Tci_905780</name>
</gene>
<proteinExistence type="predicted"/>
<dbReference type="EMBL" id="BKCJ011439498">
    <property type="protein sequence ID" value="GFD33811.1"/>
    <property type="molecule type" value="Genomic_DNA"/>
</dbReference>
<sequence>NKRTRVIMESIHVNFDELPIMASEQNSSDPAPECQNMALNHDSLSPVNQRQSNVTQADRTVTTSKELDLLFSPMFDELLNGSSKVVSKSSAVSAADAPNQRQKYTTPLNIHTTPAPTCQNPSIATTVRSSENINQAEQHAGNDQVADDEFINIFSTLVQDQGETSSRHV</sequence>
<feature type="non-terminal residue" evidence="1">
    <location>
        <position position="169"/>
    </location>
</feature>
<evidence type="ECO:0000313" key="1">
    <source>
        <dbReference type="EMBL" id="GFD33811.1"/>
    </source>
</evidence>
<feature type="non-terminal residue" evidence="1">
    <location>
        <position position="1"/>
    </location>
</feature>
<reference evidence="1" key="1">
    <citation type="journal article" date="2019" name="Sci. Rep.">
        <title>Draft genome of Tanacetum cinerariifolium, the natural source of mosquito coil.</title>
        <authorList>
            <person name="Yamashiro T."/>
            <person name="Shiraishi A."/>
            <person name="Satake H."/>
            <person name="Nakayama K."/>
        </authorList>
    </citation>
    <scope>NUCLEOTIDE SEQUENCE</scope>
</reference>
<dbReference type="AlphaFoldDB" id="A0A699VKY9"/>
<name>A0A699VKY9_TANCI</name>
<accession>A0A699VKY9</accession>
<organism evidence="1">
    <name type="scientific">Tanacetum cinerariifolium</name>
    <name type="common">Dalmatian daisy</name>
    <name type="synonym">Chrysanthemum cinerariifolium</name>
    <dbReference type="NCBI Taxonomy" id="118510"/>
    <lineage>
        <taxon>Eukaryota</taxon>
        <taxon>Viridiplantae</taxon>
        <taxon>Streptophyta</taxon>
        <taxon>Embryophyta</taxon>
        <taxon>Tracheophyta</taxon>
        <taxon>Spermatophyta</taxon>
        <taxon>Magnoliopsida</taxon>
        <taxon>eudicotyledons</taxon>
        <taxon>Gunneridae</taxon>
        <taxon>Pentapetalae</taxon>
        <taxon>asterids</taxon>
        <taxon>campanulids</taxon>
        <taxon>Asterales</taxon>
        <taxon>Asteraceae</taxon>
        <taxon>Asteroideae</taxon>
        <taxon>Anthemideae</taxon>
        <taxon>Anthemidinae</taxon>
        <taxon>Tanacetum</taxon>
    </lineage>
</organism>
<protein>
    <recommendedName>
        <fullName evidence="2">Integrase, catalytic region, zinc finger, CCHC-type, peptidase aspartic, catalytic</fullName>
    </recommendedName>
</protein>
<comment type="caution">
    <text evidence="1">The sequence shown here is derived from an EMBL/GenBank/DDBJ whole genome shotgun (WGS) entry which is preliminary data.</text>
</comment>